<sequence length="225" mass="25763">MSEGNENIRFPSYEHVSMKPDEQEDVYERLVESMQKKGRKKQRLVPTLLTALLAALFILVGGYLLLNTVMTDQTASQEGEVKEVLEKIFTGPDDELASLMEQEDRYIEEGNSDEYFDLFLSYYKDLFRPYMSPDTIEQYVNEGKITFPYYAYSSGCKLKADKIVVKENETVQGSFTFTVKVVYSRDGDERGTVDLSGDITVNDQGLVESIRFRDKGVGELMEKVR</sequence>
<protein>
    <submittedName>
        <fullName evidence="1">Uncharacterized protein</fullName>
    </submittedName>
</protein>
<dbReference type="OrthoDB" id="2862147at2"/>
<dbReference type="PATRIC" id="fig|189381.10.peg.1739"/>
<dbReference type="AlphaFoldDB" id="A0A0J5TMJ3"/>
<organism evidence="1 2">
    <name type="scientific">Rossellomorea marisflavi</name>
    <dbReference type="NCBI Taxonomy" id="189381"/>
    <lineage>
        <taxon>Bacteria</taxon>
        <taxon>Bacillati</taxon>
        <taxon>Bacillota</taxon>
        <taxon>Bacilli</taxon>
        <taxon>Bacillales</taxon>
        <taxon>Bacillaceae</taxon>
        <taxon>Rossellomorea</taxon>
    </lineage>
</organism>
<proteinExistence type="predicted"/>
<dbReference type="Proteomes" id="UP000076510">
    <property type="component" value="Unassembled WGS sequence"/>
</dbReference>
<dbReference type="EMBL" id="LQQY01000009">
    <property type="protein sequence ID" value="KZE51129.1"/>
    <property type="molecule type" value="Genomic_DNA"/>
</dbReference>
<dbReference type="RefSeq" id="WP_048005586.1">
    <property type="nucleotide sequence ID" value="NZ_CP047095.1"/>
</dbReference>
<evidence type="ECO:0000313" key="1">
    <source>
        <dbReference type="EMBL" id="KZE51129.1"/>
    </source>
</evidence>
<evidence type="ECO:0000313" key="2">
    <source>
        <dbReference type="Proteomes" id="UP000076510"/>
    </source>
</evidence>
<reference evidence="2" key="1">
    <citation type="submission" date="2016-01" db="EMBL/GenBank/DDBJ databases">
        <title>Whole genome sequencing of Bhargavaea cecembensis T14.</title>
        <authorList>
            <person name="Hong K.W."/>
        </authorList>
    </citation>
    <scope>NUCLEOTIDE SEQUENCE [LARGE SCALE GENOMIC DNA]</scope>
    <source>
        <strain evidence="2">M19</strain>
    </source>
</reference>
<gene>
    <name evidence="1" type="ORF">AV649_17350</name>
</gene>
<accession>A0A0J5TMJ3</accession>
<comment type="caution">
    <text evidence="1">The sequence shown here is derived from an EMBL/GenBank/DDBJ whole genome shotgun (WGS) entry which is preliminary data.</text>
</comment>
<name>A0A0J5TMJ3_9BACI</name>